<dbReference type="RefSeq" id="XP_021877815.1">
    <property type="nucleotide sequence ID" value="XM_022025377.1"/>
</dbReference>
<dbReference type="OrthoDB" id="2425928at2759"/>
<reference evidence="2 3" key="1">
    <citation type="submission" date="2016-07" db="EMBL/GenBank/DDBJ databases">
        <title>Pervasive Adenine N6-methylation of Active Genes in Fungi.</title>
        <authorList>
            <consortium name="DOE Joint Genome Institute"/>
            <person name="Mondo S.J."/>
            <person name="Dannebaum R.O."/>
            <person name="Kuo R.C."/>
            <person name="Labutti K."/>
            <person name="Haridas S."/>
            <person name="Kuo A."/>
            <person name="Salamov A."/>
            <person name="Ahrendt S.R."/>
            <person name="Lipzen A."/>
            <person name="Sullivan W."/>
            <person name="Andreopoulos W.B."/>
            <person name="Clum A."/>
            <person name="Lindquist E."/>
            <person name="Daum C."/>
            <person name="Ramamoorthy G.K."/>
            <person name="Gryganskyi A."/>
            <person name="Culley D."/>
            <person name="Magnuson J.K."/>
            <person name="James T.Y."/>
            <person name="O'Malley M.A."/>
            <person name="Stajich J.E."/>
            <person name="Spatafora J.W."/>
            <person name="Visel A."/>
            <person name="Grigoriev I.V."/>
        </authorList>
    </citation>
    <scope>NUCLEOTIDE SEQUENCE [LARGE SCALE GENOMIC DNA]</scope>
    <source>
        <strain evidence="2 3">NRRL 3116</strain>
    </source>
</reference>
<dbReference type="GeneID" id="33567221"/>
<dbReference type="InParanoid" id="A0A1Y2GCJ8"/>
<proteinExistence type="predicted"/>
<feature type="region of interest" description="Disordered" evidence="1">
    <location>
        <begin position="83"/>
        <end position="117"/>
    </location>
</feature>
<comment type="caution">
    <text evidence="2">The sequence shown here is derived from an EMBL/GenBank/DDBJ whole genome shotgun (WGS) entry which is preliminary data.</text>
</comment>
<evidence type="ECO:0000313" key="2">
    <source>
        <dbReference type="EMBL" id="ORZ07019.1"/>
    </source>
</evidence>
<dbReference type="AlphaFoldDB" id="A0A1Y2GCJ8"/>
<dbReference type="EMBL" id="MCFF01000043">
    <property type="protein sequence ID" value="ORZ07019.1"/>
    <property type="molecule type" value="Genomic_DNA"/>
</dbReference>
<evidence type="ECO:0000313" key="3">
    <source>
        <dbReference type="Proteomes" id="UP000193648"/>
    </source>
</evidence>
<keyword evidence="3" id="KW-1185">Reference proteome</keyword>
<accession>A0A1Y2GCJ8</accession>
<feature type="compositionally biased region" description="Polar residues" evidence="1">
    <location>
        <begin position="83"/>
        <end position="115"/>
    </location>
</feature>
<organism evidence="2 3">
    <name type="scientific">Lobosporangium transversale</name>
    <dbReference type="NCBI Taxonomy" id="64571"/>
    <lineage>
        <taxon>Eukaryota</taxon>
        <taxon>Fungi</taxon>
        <taxon>Fungi incertae sedis</taxon>
        <taxon>Mucoromycota</taxon>
        <taxon>Mortierellomycotina</taxon>
        <taxon>Mortierellomycetes</taxon>
        <taxon>Mortierellales</taxon>
        <taxon>Mortierellaceae</taxon>
        <taxon>Lobosporangium</taxon>
    </lineage>
</organism>
<protein>
    <submittedName>
        <fullName evidence="2">Uncharacterized protein</fullName>
    </submittedName>
</protein>
<dbReference type="Proteomes" id="UP000193648">
    <property type="component" value="Unassembled WGS sequence"/>
</dbReference>
<evidence type="ECO:0000256" key="1">
    <source>
        <dbReference type="SAM" id="MobiDB-lite"/>
    </source>
</evidence>
<name>A0A1Y2GCJ8_9FUNG</name>
<gene>
    <name evidence="2" type="ORF">BCR41DRAFT_360492</name>
</gene>
<sequence>MAATSGLVSNVFPPLPFLLENSRVSLVSRNDHNASGIDLEKVKALMGQMQIDSLPQGAKDLMRVMEHHQLSSTIQNQGHLTSTAITSGPASQPLSISAHDISSSDTMPSEPATNKTAKEQIVYATKADLAQMEARIMTTIDHRLQELEDRILSKLLNAKQR</sequence>